<sequence>MSEPQPNTIGTASLIVAESDLASILSLSATDHFPAVFATARMVALMEVAASRVLIPFLGPGQLSVGVSVDATHSAPTPLGEKVVAQARYVGNTGQGDKLYEFDIVAKDPGGEIGRMRHVRAIVDTARLEGRAVKRMRSREELR</sequence>
<dbReference type="EMBL" id="KN832887">
    <property type="protein sequence ID" value="KIM95207.1"/>
    <property type="molecule type" value="Genomic_DNA"/>
</dbReference>
<reference evidence="2 3" key="1">
    <citation type="submission" date="2014-04" db="EMBL/GenBank/DDBJ databases">
        <authorList>
            <consortium name="DOE Joint Genome Institute"/>
            <person name="Kuo A."/>
            <person name="Martino E."/>
            <person name="Perotto S."/>
            <person name="Kohler A."/>
            <person name="Nagy L.G."/>
            <person name="Floudas D."/>
            <person name="Copeland A."/>
            <person name="Barry K.W."/>
            <person name="Cichocki N."/>
            <person name="Veneault-Fourrey C."/>
            <person name="LaButti K."/>
            <person name="Lindquist E.A."/>
            <person name="Lipzen A."/>
            <person name="Lundell T."/>
            <person name="Morin E."/>
            <person name="Murat C."/>
            <person name="Sun H."/>
            <person name="Tunlid A."/>
            <person name="Henrissat B."/>
            <person name="Grigoriev I.V."/>
            <person name="Hibbett D.S."/>
            <person name="Martin F."/>
            <person name="Nordberg H.P."/>
            <person name="Cantor M.N."/>
            <person name="Hua S.X."/>
        </authorList>
    </citation>
    <scope>NUCLEOTIDE SEQUENCE [LARGE SCALE GENOMIC DNA]</scope>
    <source>
        <strain evidence="2 3">Zn</strain>
    </source>
</reference>
<protein>
    <recommendedName>
        <fullName evidence="1">Fluoroacetyl-CoA-specific thioesterase-like domain-containing protein</fullName>
    </recommendedName>
</protein>
<reference evidence="3" key="2">
    <citation type="submission" date="2015-01" db="EMBL/GenBank/DDBJ databases">
        <title>Evolutionary Origins and Diversification of the Mycorrhizal Mutualists.</title>
        <authorList>
            <consortium name="DOE Joint Genome Institute"/>
            <consortium name="Mycorrhizal Genomics Consortium"/>
            <person name="Kohler A."/>
            <person name="Kuo A."/>
            <person name="Nagy L.G."/>
            <person name="Floudas D."/>
            <person name="Copeland A."/>
            <person name="Barry K.W."/>
            <person name="Cichocki N."/>
            <person name="Veneault-Fourrey C."/>
            <person name="LaButti K."/>
            <person name="Lindquist E.A."/>
            <person name="Lipzen A."/>
            <person name="Lundell T."/>
            <person name="Morin E."/>
            <person name="Murat C."/>
            <person name="Riley R."/>
            <person name="Ohm R."/>
            <person name="Sun H."/>
            <person name="Tunlid A."/>
            <person name="Henrissat B."/>
            <person name="Grigoriev I.V."/>
            <person name="Hibbett D.S."/>
            <person name="Martin F."/>
        </authorList>
    </citation>
    <scope>NUCLEOTIDE SEQUENCE [LARGE SCALE GENOMIC DNA]</scope>
    <source>
        <strain evidence="3">Zn</strain>
    </source>
</reference>
<dbReference type="InterPro" id="IPR054485">
    <property type="entry name" value="FlK-like_dom"/>
</dbReference>
<accession>A0A0C3CZY6</accession>
<dbReference type="HOGENOM" id="CLU_119426_2_1_1"/>
<dbReference type="Proteomes" id="UP000054321">
    <property type="component" value="Unassembled WGS sequence"/>
</dbReference>
<feature type="domain" description="Fluoroacetyl-CoA-specific thioesterase-like" evidence="1">
    <location>
        <begin position="31"/>
        <end position="125"/>
    </location>
</feature>
<gene>
    <name evidence="2" type="ORF">OIDMADRAFT_21090</name>
</gene>
<evidence type="ECO:0000313" key="2">
    <source>
        <dbReference type="EMBL" id="KIM95207.1"/>
    </source>
</evidence>
<evidence type="ECO:0000259" key="1">
    <source>
        <dbReference type="Pfam" id="PF22636"/>
    </source>
</evidence>
<dbReference type="OrthoDB" id="3433455at2759"/>
<name>A0A0C3CZY6_OIDMZ</name>
<organism evidence="2 3">
    <name type="scientific">Oidiodendron maius (strain Zn)</name>
    <dbReference type="NCBI Taxonomy" id="913774"/>
    <lineage>
        <taxon>Eukaryota</taxon>
        <taxon>Fungi</taxon>
        <taxon>Dikarya</taxon>
        <taxon>Ascomycota</taxon>
        <taxon>Pezizomycotina</taxon>
        <taxon>Leotiomycetes</taxon>
        <taxon>Leotiomycetes incertae sedis</taxon>
        <taxon>Myxotrichaceae</taxon>
        <taxon>Oidiodendron</taxon>
    </lineage>
</organism>
<evidence type="ECO:0000313" key="3">
    <source>
        <dbReference type="Proteomes" id="UP000054321"/>
    </source>
</evidence>
<dbReference type="Pfam" id="PF22636">
    <property type="entry name" value="FlK"/>
    <property type="match status" value="1"/>
</dbReference>
<proteinExistence type="predicted"/>
<keyword evidence="3" id="KW-1185">Reference proteome</keyword>
<dbReference type="PANTHER" id="PTHR36934">
    <property type="entry name" value="BLR0278 PROTEIN"/>
    <property type="match status" value="1"/>
</dbReference>
<dbReference type="InParanoid" id="A0A0C3CZY6"/>
<dbReference type="Gene3D" id="3.10.129.10">
    <property type="entry name" value="Hotdog Thioesterase"/>
    <property type="match status" value="1"/>
</dbReference>
<dbReference type="InterPro" id="IPR029069">
    <property type="entry name" value="HotDog_dom_sf"/>
</dbReference>
<dbReference type="PANTHER" id="PTHR36934:SF1">
    <property type="entry name" value="THIOESTERASE DOMAIN-CONTAINING PROTEIN"/>
    <property type="match status" value="1"/>
</dbReference>
<dbReference type="PIRSF" id="PIRSF014972">
    <property type="entry name" value="FlK"/>
    <property type="match status" value="1"/>
</dbReference>
<dbReference type="AlphaFoldDB" id="A0A0C3CZY6"/>
<dbReference type="InterPro" id="IPR025540">
    <property type="entry name" value="FlK"/>
</dbReference>
<dbReference type="STRING" id="913774.A0A0C3CZY6"/>
<dbReference type="SUPFAM" id="SSF54637">
    <property type="entry name" value="Thioesterase/thiol ester dehydrase-isomerase"/>
    <property type="match status" value="1"/>
</dbReference>